<keyword evidence="13" id="KW-0418">Kinase</keyword>
<feature type="binding site" evidence="19">
    <location>
        <begin position="51"/>
        <end position="54"/>
    </location>
    <ligand>
        <name>GTP</name>
        <dbReference type="ChEBI" id="CHEBI:37565"/>
    </ligand>
</feature>
<sequence length="192" mass="21779">MLIFISGGARSGKSQYAERLAATLTGTRPPLYIASGQALDDEMKARIKHHRDLREASGIPWETIEVRDELMSLDRTFSKEQAILWDCLTTWLGNFWFADVDKRALVDALKHQILAWKQAGIPVILVSNEVFDEPVSVYPETEEYRQWLGLLHQWIVKESDASIEVVFGLPKVWKEPANETDSQRIAASLAVL</sequence>
<protein>
    <recommendedName>
        <fullName evidence="16">Adenosylcobinamide kinase</fullName>
        <ecNumber evidence="8">2.7.1.156</ecNumber>
        <ecNumber evidence="9">2.7.7.62</ecNumber>
    </recommendedName>
    <alternativeName>
        <fullName evidence="17">Adenosylcobinamide-phosphate guanylyltransferase</fullName>
    </alternativeName>
</protein>
<comment type="similarity">
    <text evidence="7">Belongs to the CobU/CobP family.</text>
</comment>
<dbReference type="GO" id="GO:0008820">
    <property type="term" value="F:cobinamide phosphate guanylyltransferase activity"/>
    <property type="evidence" value="ECO:0007669"/>
    <property type="project" value="UniProtKB-EC"/>
</dbReference>
<evidence type="ECO:0000256" key="19">
    <source>
        <dbReference type="PIRSR" id="PIRSR006135-2"/>
    </source>
</evidence>
<dbReference type="EMBL" id="NOKQ01000196">
    <property type="protein sequence ID" value="OZS78472.1"/>
    <property type="molecule type" value="Genomic_DNA"/>
</dbReference>
<evidence type="ECO:0000256" key="4">
    <source>
        <dbReference type="ARBA" id="ARBA00003889"/>
    </source>
</evidence>
<dbReference type="UniPathway" id="UPA00148">
    <property type="reaction ID" value="UER00236"/>
</dbReference>
<evidence type="ECO:0000256" key="3">
    <source>
        <dbReference type="ARBA" id="ARBA00001522"/>
    </source>
</evidence>
<evidence type="ECO:0000256" key="13">
    <source>
        <dbReference type="ARBA" id="ARBA00022777"/>
    </source>
</evidence>
<name>A0A264W4H2_9BACL</name>
<dbReference type="Gene3D" id="3.40.50.300">
    <property type="entry name" value="P-loop containing nucleotide triphosphate hydrolases"/>
    <property type="match status" value="1"/>
</dbReference>
<dbReference type="InterPro" id="IPR027417">
    <property type="entry name" value="P-loop_NTPase"/>
</dbReference>
<keyword evidence="21" id="KW-1185">Reference proteome</keyword>
<keyword evidence="14" id="KW-0067">ATP-binding</keyword>
<gene>
    <name evidence="20" type="ORF">CF394_06870</name>
</gene>
<dbReference type="GO" id="GO:0043752">
    <property type="term" value="F:adenosylcobinamide kinase activity"/>
    <property type="evidence" value="ECO:0007669"/>
    <property type="project" value="UniProtKB-EC"/>
</dbReference>
<dbReference type="PANTHER" id="PTHR34848:SF1">
    <property type="entry name" value="BIFUNCTIONAL ADENOSYLCOBALAMIN BIOSYNTHESIS PROTEIN COBU"/>
    <property type="match status" value="1"/>
</dbReference>
<evidence type="ECO:0000256" key="15">
    <source>
        <dbReference type="ARBA" id="ARBA00023134"/>
    </source>
</evidence>
<evidence type="ECO:0000256" key="14">
    <source>
        <dbReference type="ARBA" id="ARBA00022840"/>
    </source>
</evidence>
<organism evidence="20 21">
    <name type="scientific">Tetzosporium hominis</name>
    <dbReference type="NCBI Taxonomy" id="2020506"/>
    <lineage>
        <taxon>Bacteria</taxon>
        <taxon>Bacillati</taxon>
        <taxon>Bacillota</taxon>
        <taxon>Bacilli</taxon>
        <taxon>Bacillales</taxon>
        <taxon>Caryophanaceae</taxon>
        <taxon>Tetzosporium</taxon>
    </lineage>
</organism>
<evidence type="ECO:0000256" key="2">
    <source>
        <dbReference type="ARBA" id="ARBA00000711"/>
    </source>
</evidence>
<comment type="caution">
    <text evidence="20">The sequence shown here is derived from an EMBL/GenBank/DDBJ whole genome shotgun (WGS) entry which is preliminary data.</text>
</comment>
<comment type="catalytic activity">
    <reaction evidence="1">
        <text>adenosylcob(III)inamide + ATP = adenosylcob(III)inamide phosphate + ADP + H(+)</text>
        <dbReference type="Rhea" id="RHEA:15769"/>
        <dbReference type="ChEBI" id="CHEBI:2480"/>
        <dbReference type="ChEBI" id="CHEBI:15378"/>
        <dbReference type="ChEBI" id="CHEBI:30616"/>
        <dbReference type="ChEBI" id="CHEBI:58502"/>
        <dbReference type="ChEBI" id="CHEBI:456216"/>
        <dbReference type="EC" id="2.7.1.156"/>
    </reaction>
</comment>
<dbReference type="SUPFAM" id="SSF52540">
    <property type="entry name" value="P-loop containing nucleoside triphosphate hydrolases"/>
    <property type="match status" value="1"/>
</dbReference>
<evidence type="ECO:0000256" key="1">
    <source>
        <dbReference type="ARBA" id="ARBA00000312"/>
    </source>
</evidence>
<comment type="pathway">
    <text evidence="6">Cofactor biosynthesis; adenosylcobalamin biosynthesis; adenosylcobalamin from cob(II)yrinate a,c-diamide: step 5/7.</text>
</comment>
<evidence type="ECO:0000256" key="11">
    <source>
        <dbReference type="ARBA" id="ARBA00022679"/>
    </source>
</evidence>
<keyword evidence="12 19" id="KW-0547">Nucleotide-binding</keyword>
<evidence type="ECO:0000256" key="16">
    <source>
        <dbReference type="ARBA" id="ARBA00029570"/>
    </source>
</evidence>
<evidence type="ECO:0000256" key="6">
    <source>
        <dbReference type="ARBA" id="ARBA00005159"/>
    </source>
</evidence>
<evidence type="ECO:0000256" key="7">
    <source>
        <dbReference type="ARBA" id="ARBA00007490"/>
    </source>
</evidence>
<keyword evidence="11" id="KW-0808">Transferase</keyword>
<evidence type="ECO:0000256" key="5">
    <source>
        <dbReference type="ARBA" id="ARBA00004692"/>
    </source>
</evidence>
<dbReference type="EC" id="2.7.7.62" evidence="9"/>
<comment type="function">
    <text evidence="4">Catalyzes ATP-dependent phosphorylation of adenosylcobinamide and addition of GMP to adenosylcobinamide phosphate.</text>
</comment>
<dbReference type="RefSeq" id="WP_094942504.1">
    <property type="nucleotide sequence ID" value="NZ_NOKQ01000196.1"/>
</dbReference>
<feature type="active site" description="GMP-histidine intermediate" evidence="18">
    <location>
        <position position="50"/>
    </location>
</feature>
<dbReference type="GO" id="GO:0005525">
    <property type="term" value="F:GTP binding"/>
    <property type="evidence" value="ECO:0007669"/>
    <property type="project" value="UniProtKB-KW"/>
</dbReference>
<evidence type="ECO:0000256" key="9">
    <source>
        <dbReference type="ARBA" id="ARBA00012523"/>
    </source>
</evidence>
<dbReference type="Pfam" id="PF02283">
    <property type="entry name" value="CobU"/>
    <property type="match status" value="1"/>
</dbReference>
<proteinExistence type="inferred from homology"/>
<reference evidence="20 21" key="1">
    <citation type="submission" date="2017-07" db="EMBL/GenBank/DDBJ databases">
        <title>Tetzosporium hominis gen.nov. sp.nov.</title>
        <authorList>
            <person name="Tetz G."/>
            <person name="Tetz V."/>
        </authorList>
    </citation>
    <scope>NUCLEOTIDE SEQUENCE [LARGE SCALE GENOMIC DNA]</scope>
    <source>
        <strain evidence="20 21">VT-49</strain>
    </source>
</reference>
<evidence type="ECO:0000313" key="21">
    <source>
        <dbReference type="Proteomes" id="UP000217065"/>
    </source>
</evidence>
<dbReference type="OrthoDB" id="9799422at2"/>
<evidence type="ECO:0000313" key="20">
    <source>
        <dbReference type="EMBL" id="OZS78472.1"/>
    </source>
</evidence>
<feature type="binding site" evidence="19">
    <location>
        <position position="65"/>
    </location>
    <ligand>
        <name>GTP</name>
        <dbReference type="ChEBI" id="CHEBI:37565"/>
    </ligand>
</feature>
<dbReference type="Proteomes" id="UP000217065">
    <property type="component" value="Unassembled WGS sequence"/>
</dbReference>
<evidence type="ECO:0000256" key="10">
    <source>
        <dbReference type="ARBA" id="ARBA00022573"/>
    </source>
</evidence>
<dbReference type="AlphaFoldDB" id="A0A264W4H2"/>
<keyword evidence="15 19" id="KW-0342">GTP-binding</keyword>
<dbReference type="EC" id="2.7.1.156" evidence="8"/>
<accession>A0A264W4H2</accession>
<comment type="pathway">
    <text evidence="5">Cofactor biosynthesis; adenosylcobalamin biosynthesis; adenosylcobalamin from cob(II)yrinate a,c-diamide: step 6/7.</text>
</comment>
<comment type="catalytic activity">
    <reaction evidence="2">
        <text>adenosylcob(III)inamide phosphate + GTP + H(+) = adenosylcob(III)inamide-GDP + diphosphate</text>
        <dbReference type="Rhea" id="RHEA:22712"/>
        <dbReference type="ChEBI" id="CHEBI:15378"/>
        <dbReference type="ChEBI" id="CHEBI:33019"/>
        <dbReference type="ChEBI" id="CHEBI:37565"/>
        <dbReference type="ChEBI" id="CHEBI:58502"/>
        <dbReference type="ChEBI" id="CHEBI:60487"/>
        <dbReference type="EC" id="2.7.7.62"/>
    </reaction>
</comment>
<dbReference type="InterPro" id="IPR003203">
    <property type="entry name" value="CobU/CobP"/>
</dbReference>
<dbReference type="CDD" id="cd00544">
    <property type="entry name" value="CobU"/>
    <property type="match status" value="1"/>
</dbReference>
<dbReference type="GO" id="GO:0005524">
    <property type="term" value="F:ATP binding"/>
    <property type="evidence" value="ECO:0007669"/>
    <property type="project" value="UniProtKB-KW"/>
</dbReference>
<evidence type="ECO:0000256" key="17">
    <source>
        <dbReference type="ARBA" id="ARBA00030571"/>
    </source>
</evidence>
<dbReference type="GO" id="GO:0009236">
    <property type="term" value="P:cobalamin biosynthetic process"/>
    <property type="evidence" value="ECO:0007669"/>
    <property type="project" value="UniProtKB-UniPathway"/>
</dbReference>
<evidence type="ECO:0000256" key="12">
    <source>
        <dbReference type="ARBA" id="ARBA00022741"/>
    </source>
</evidence>
<dbReference type="PANTHER" id="PTHR34848">
    <property type="match status" value="1"/>
</dbReference>
<feature type="binding site" evidence="19">
    <location>
        <position position="86"/>
    </location>
    <ligand>
        <name>GTP</name>
        <dbReference type="ChEBI" id="CHEBI:37565"/>
    </ligand>
</feature>
<evidence type="ECO:0000256" key="18">
    <source>
        <dbReference type="PIRSR" id="PIRSR006135-1"/>
    </source>
</evidence>
<feature type="binding site" evidence="19">
    <location>
        <begin position="7"/>
        <end position="14"/>
    </location>
    <ligand>
        <name>GTP</name>
        <dbReference type="ChEBI" id="CHEBI:37565"/>
    </ligand>
</feature>
<keyword evidence="10" id="KW-0169">Cobalamin biosynthesis</keyword>
<dbReference type="PIRSF" id="PIRSF006135">
    <property type="entry name" value="CobU"/>
    <property type="match status" value="1"/>
</dbReference>
<comment type="catalytic activity">
    <reaction evidence="3">
        <text>adenosylcob(III)inamide + GTP = adenosylcob(III)inamide phosphate + GDP + H(+)</text>
        <dbReference type="Rhea" id="RHEA:15765"/>
        <dbReference type="ChEBI" id="CHEBI:2480"/>
        <dbReference type="ChEBI" id="CHEBI:15378"/>
        <dbReference type="ChEBI" id="CHEBI:37565"/>
        <dbReference type="ChEBI" id="CHEBI:58189"/>
        <dbReference type="ChEBI" id="CHEBI:58502"/>
        <dbReference type="EC" id="2.7.1.156"/>
    </reaction>
</comment>
<evidence type="ECO:0000256" key="8">
    <source>
        <dbReference type="ARBA" id="ARBA00012016"/>
    </source>
</evidence>
<feature type="binding site" evidence="19">
    <location>
        <begin position="34"/>
        <end position="36"/>
    </location>
    <ligand>
        <name>GTP</name>
        <dbReference type="ChEBI" id="CHEBI:37565"/>
    </ligand>
</feature>